<dbReference type="GO" id="GO:0098771">
    <property type="term" value="P:inorganic ion homeostasis"/>
    <property type="evidence" value="ECO:0007669"/>
    <property type="project" value="UniProtKB-ARBA"/>
</dbReference>
<comment type="subcellular location">
    <subcellularLocation>
        <location evidence="1">Membrane</location>
        <topology evidence="1">Multi-pass membrane protein</topology>
    </subcellularLocation>
</comment>
<keyword evidence="4 7" id="KW-1133">Transmembrane helix</keyword>
<gene>
    <name evidence="9" type="ORF">HD556DRAFT_1262962</name>
</gene>
<dbReference type="Pfam" id="PF01545">
    <property type="entry name" value="Cation_efflux"/>
    <property type="match status" value="1"/>
</dbReference>
<sequence>MKAAANLERCLIRAVHTAPYTAVGSTRITGSLASFPFILPVVSRYLFPRGSLQSRVYHSDLQRRYRVPTLLLSDSVRSFTYPPTTCLGMAIRRVNSTQRGSQLEEMTQEGVNRHNDAHDKHSHSIFHSHSHDEHDHGHDAEQIVQALQTAASGDRGSRITLIGLFANVALTGAKGFAGWYMHSASLLADAGHSMSDLLGDVVVLFCWKLSRRPPSARYPYGFAKFETLGTTTVSLLLIGGALAIGFHSYHLLVEALATTVSTIPPGPLHNLLQQVTSIAYNVPAIGHSHGHTGILDPNAAWFAAVSVVAKEWLYRVTKKVADEEHSPVLYANAVHHRSDAYSSFVALFAIIGSWLFPALPLDPIGGLVVSFVILKQGLDLFGGAFTELTDAGISANSQQKLAHALDPLLSSSSSSSPPSSVIGNGFHDTAELLAVRHLRAKRAGSMMYVDLIAEVPSNMSVLATSRLEVKISQTLKEARKEISEVRVKFHPVDTRAHQS</sequence>
<evidence type="ECO:0000256" key="6">
    <source>
        <dbReference type="SAM" id="MobiDB-lite"/>
    </source>
</evidence>
<dbReference type="PANTHER" id="PTHR43840:SF15">
    <property type="entry name" value="MITOCHONDRIAL METAL TRANSPORTER 1-RELATED"/>
    <property type="match status" value="1"/>
</dbReference>
<dbReference type="GO" id="GO:0008324">
    <property type="term" value="F:monoatomic cation transmembrane transporter activity"/>
    <property type="evidence" value="ECO:0007669"/>
    <property type="project" value="InterPro"/>
</dbReference>
<keyword evidence="3 7" id="KW-0812">Transmembrane</keyword>
<dbReference type="PANTHER" id="PTHR43840">
    <property type="entry name" value="MITOCHONDRIAL METAL TRANSPORTER 1-RELATED"/>
    <property type="match status" value="1"/>
</dbReference>
<keyword evidence="10" id="KW-1185">Reference proteome</keyword>
<dbReference type="InterPro" id="IPR002524">
    <property type="entry name" value="Cation_efflux"/>
</dbReference>
<feature type="domain" description="Cation efflux protein transmembrane" evidence="8">
    <location>
        <begin position="161"/>
        <end position="388"/>
    </location>
</feature>
<dbReference type="OrthoDB" id="435980at2759"/>
<name>A0A9P7J4P6_9AGAM</name>
<dbReference type="SUPFAM" id="SSF160240">
    <property type="entry name" value="Cation efflux protein cytoplasmic domain-like"/>
    <property type="match status" value="1"/>
</dbReference>
<dbReference type="GeneID" id="64592837"/>
<dbReference type="SUPFAM" id="SSF161111">
    <property type="entry name" value="Cation efflux protein transmembrane domain-like"/>
    <property type="match status" value="1"/>
</dbReference>
<reference evidence="9" key="1">
    <citation type="journal article" date="2020" name="New Phytol.">
        <title>Comparative genomics reveals dynamic genome evolution in host specialist ectomycorrhizal fungi.</title>
        <authorList>
            <person name="Lofgren L.A."/>
            <person name="Nguyen N.H."/>
            <person name="Vilgalys R."/>
            <person name="Ruytinx J."/>
            <person name="Liao H.L."/>
            <person name="Branco S."/>
            <person name="Kuo A."/>
            <person name="LaButti K."/>
            <person name="Lipzen A."/>
            <person name="Andreopoulos W."/>
            <person name="Pangilinan J."/>
            <person name="Riley R."/>
            <person name="Hundley H."/>
            <person name="Na H."/>
            <person name="Barry K."/>
            <person name="Grigoriev I.V."/>
            <person name="Stajich J.E."/>
            <person name="Kennedy P.G."/>
        </authorList>
    </citation>
    <scope>NUCLEOTIDE SEQUENCE</scope>
    <source>
        <strain evidence="9">S12</strain>
    </source>
</reference>
<dbReference type="NCBIfam" id="TIGR01297">
    <property type="entry name" value="CDF"/>
    <property type="match status" value="1"/>
</dbReference>
<evidence type="ECO:0000313" key="9">
    <source>
        <dbReference type="EMBL" id="KAG1802729.1"/>
    </source>
</evidence>
<dbReference type="Proteomes" id="UP000719766">
    <property type="component" value="Unassembled WGS sequence"/>
</dbReference>
<evidence type="ECO:0000256" key="5">
    <source>
        <dbReference type="ARBA" id="ARBA00023136"/>
    </source>
</evidence>
<comment type="caution">
    <text evidence="9">The sequence shown here is derived from an EMBL/GenBank/DDBJ whole genome shotgun (WGS) entry which is preliminary data.</text>
</comment>
<dbReference type="InterPro" id="IPR036837">
    <property type="entry name" value="Cation_efflux_CTD_sf"/>
</dbReference>
<evidence type="ECO:0000256" key="2">
    <source>
        <dbReference type="ARBA" id="ARBA00022448"/>
    </source>
</evidence>
<dbReference type="EMBL" id="JABBWE010000005">
    <property type="protein sequence ID" value="KAG1802729.1"/>
    <property type="molecule type" value="Genomic_DNA"/>
</dbReference>
<dbReference type="InterPro" id="IPR027469">
    <property type="entry name" value="Cation_efflux_TMD_sf"/>
</dbReference>
<evidence type="ECO:0000259" key="8">
    <source>
        <dbReference type="Pfam" id="PF01545"/>
    </source>
</evidence>
<feature type="transmembrane region" description="Helical" evidence="7">
    <location>
        <begin position="340"/>
        <end position="359"/>
    </location>
</feature>
<dbReference type="RefSeq" id="XP_041165626.1">
    <property type="nucleotide sequence ID" value="XM_041299073.1"/>
</dbReference>
<dbReference type="GO" id="GO:0016020">
    <property type="term" value="C:membrane"/>
    <property type="evidence" value="ECO:0007669"/>
    <property type="project" value="UniProtKB-SubCell"/>
</dbReference>
<dbReference type="GO" id="GO:0030003">
    <property type="term" value="P:intracellular monoatomic cation homeostasis"/>
    <property type="evidence" value="ECO:0007669"/>
    <property type="project" value="UniProtKB-ARBA"/>
</dbReference>
<evidence type="ECO:0000256" key="4">
    <source>
        <dbReference type="ARBA" id="ARBA00022989"/>
    </source>
</evidence>
<dbReference type="Gene3D" id="1.20.1510.10">
    <property type="entry name" value="Cation efflux protein transmembrane domain"/>
    <property type="match status" value="1"/>
</dbReference>
<proteinExistence type="predicted"/>
<keyword evidence="5 7" id="KW-0472">Membrane</keyword>
<keyword evidence="2" id="KW-0813">Transport</keyword>
<evidence type="ECO:0000256" key="7">
    <source>
        <dbReference type="SAM" id="Phobius"/>
    </source>
</evidence>
<evidence type="ECO:0000256" key="1">
    <source>
        <dbReference type="ARBA" id="ARBA00004141"/>
    </source>
</evidence>
<dbReference type="Gene3D" id="3.30.70.1350">
    <property type="entry name" value="Cation efflux protein, cytoplasmic domain"/>
    <property type="match status" value="1"/>
</dbReference>
<feature type="transmembrane region" description="Helical" evidence="7">
    <location>
        <begin position="159"/>
        <end position="180"/>
    </location>
</feature>
<dbReference type="AlphaFoldDB" id="A0A9P7J4P6"/>
<feature type="transmembrane region" description="Helical" evidence="7">
    <location>
        <begin position="228"/>
        <end position="249"/>
    </location>
</feature>
<evidence type="ECO:0000256" key="3">
    <source>
        <dbReference type="ARBA" id="ARBA00022692"/>
    </source>
</evidence>
<organism evidence="9 10">
    <name type="scientific">Suillus plorans</name>
    <dbReference type="NCBI Taxonomy" id="116603"/>
    <lineage>
        <taxon>Eukaryota</taxon>
        <taxon>Fungi</taxon>
        <taxon>Dikarya</taxon>
        <taxon>Basidiomycota</taxon>
        <taxon>Agaricomycotina</taxon>
        <taxon>Agaricomycetes</taxon>
        <taxon>Agaricomycetidae</taxon>
        <taxon>Boletales</taxon>
        <taxon>Suillineae</taxon>
        <taxon>Suillaceae</taxon>
        <taxon>Suillus</taxon>
    </lineage>
</organism>
<protein>
    <submittedName>
        <fullName evidence="9">Cation efflux family-domain-containing protein</fullName>
    </submittedName>
</protein>
<accession>A0A9P7J4P6</accession>
<dbReference type="InterPro" id="IPR058533">
    <property type="entry name" value="Cation_efflux_TM"/>
</dbReference>
<dbReference type="InterPro" id="IPR050291">
    <property type="entry name" value="CDF_Transporter"/>
</dbReference>
<feature type="region of interest" description="Disordered" evidence="6">
    <location>
        <begin position="114"/>
        <end position="134"/>
    </location>
</feature>
<evidence type="ECO:0000313" key="10">
    <source>
        <dbReference type="Proteomes" id="UP000719766"/>
    </source>
</evidence>